<protein>
    <submittedName>
        <fullName evidence="1">Uncharacterized protein</fullName>
    </submittedName>
</protein>
<reference evidence="1" key="2">
    <citation type="submission" date="2020-05" db="UniProtKB">
        <authorList>
            <consortium name="EnsemblMetazoa"/>
        </authorList>
    </citation>
    <scope>IDENTIFICATION</scope>
    <source>
        <strain evidence="1">IAEA</strain>
    </source>
</reference>
<accession>A0A1A9ZNK5</accession>
<reference evidence="2" key="1">
    <citation type="submission" date="2014-03" db="EMBL/GenBank/DDBJ databases">
        <authorList>
            <person name="Aksoy S."/>
            <person name="Warren W."/>
            <person name="Wilson R.K."/>
        </authorList>
    </citation>
    <scope>NUCLEOTIDE SEQUENCE [LARGE SCALE GENOMIC DNA]</scope>
    <source>
        <strain evidence="2">IAEA</strain>
    </source>
</reference>
<dbReference type="AlphaFoldDB" id="A0A1A9ZNK5"/>
<dbReference type="VEuPathDB" id="VectorBase:GPAI020189"/>
<sequence>MARNPENLAKKVLSKSYKTLEQITKRRRGRKSVFSYTLQLLQLNSSETALADNGICCIDGFDKIDPRD</sequence>
<organism evidence="1 2">
    <name type="scientific">Glossina pallidipes</name>
    <name type="common">Tsetse fly</name>
    <dbReference type="NCBI Taxonomy" id="7398"/>
    <lineage>
        <taxon>Eukaryota</taxon>
        <taxon>Metazoa</taxon>
        <taxon>Ecdysozoa</taxon>
        <taxon>Arthropoda</taxon>
        <taxon>Hexapoda</taxon>
        <taxon>Insecta</taxon>
        <taxon>Pterygota</taxon>
        <taxon>Neoptera</taxon>
        <taxon>Endopterygota</taxon>
        <taxon>Diptera</taxon>
        <taxon>Brachycera</taxon>
        <taxon>Muscomorpha</taxon>
        <taxon>Hippoboscoidea</taxon>
        <taxon>Glossinidae</taxon>
        <taxon>Glossina</taxon>
    </lineage>
</organism>
<name>A0A1A9ZNK5_GLOPL</name>
<dbReference type="EnsemblMetazoa" id="GPAI020189-RA">
    <property type="protein sequence ID" value="GPAI020189-PA"/>
    <property type="gene ID" value="GPAI020189"/>
</dbReference>
<evidence type="ECO:0000313" key="2">
    <source>
        <dbReference type="Proteomes" id="UP000092445"/>
    </source>
</evidence>
<dbReference type="Proteomes" id="UP000092445">
    <property type="component" value="Unassembled WGS sequence"/>
</dbReference>
<evidence type="ECO:0000313" key="1">
    <source>
        <dbReference type="EnsemblMetazoa" id="GPAI020189-PA"/>
    </source>
</evidence>
<keyword evidence="2" id="KW-1185">Reference proteome</keyword>
<proteinExistence type="predicted"/>